<dbReference type="GO" id="GO:0043448">
    <property type="term" value="P:alkane catabolic process"/>
    <property type="evidence" value="ECO:0007669"/>
    <property type="project" value="TreeGrafter"/>
</dbReference>
<feature type="signal peptide" evidence="2">
    <location>
        <begin position="1"/>
        <end position="36"/>
    </location>
</feature>
<name>A0A2T2X9X8_9FIRM</name>
<dbReference type="PANTHER" id="PTHR39335:SF1">
    <property type="entry name" value="BLL4220 PROTEIN"/>
    <property type="match status" value="1"/>
</dbReference>
<dbReference type="Pfam" id="PF03640">
    <property type="entry name" value="Lipoprotein_15"/>
    <property type="match status" value="2"/>
</dbReference>
<feature type="chain" id="PRO_5039124226" description="Lipoprotein with Yx(FWY)xxD motif" evidence="2">
    <location>
        <begin position="37"/>
        <end position="212"/>
    </location>
</feature>
<evidence type="ECO:0008006" key="5">
    <source>
        <dbReference type="Google" id="ProtNLM"/>
    </source>
</evidence>
<evidence type="ECO:0000256" key="2">
    <source>
        <dbReference type="SAM" id="SignalP"/>
    </source>
</evidence>
<organism evidence="3 4">
    <name type="scientific">Sulfobacillus benefaciens</name>
    <dbReference type="NCBI Taxonomy" id="453960"/>
    <lineage>
        <taxon>Bacteria</taxon>
        <taxon>Bacillati</taxon>
        <taxon>Bacillota</taxon>
        <taxon>Clostridia</taxon>
        <taxon>Eubacteriales</taxon>
        <taxon>Clostridiales Family XVII. Incertae Sedis</taxon>
        <taxon>Sulfobacillus</taxon>
    </lineage>
</organism>
<evidence type="ECO:0000313" key="3">
    <source>
        <dbReference type="EMBL" id="PSR31289.1"/>
    </source>
</evidence>
<proteinExistence type="predicted"/>
<sequence>MHEQKQQKSLRGNSYKWAISLGVVSLILAGCGTTTAAARPSSTKSSSPQATATTSSSASLKVGNALVQGKKTPVLENAKGMTLYYFTKDTPTQSNCTNNHNCDTIWHALTSSSSHVSASGLSGKVTVVNDVHGKQIAYNGHLLYLYSGDTKPGQALGEGFLHTWWVATPTLKPLTASHSSSSSNTSSSKSGSSAYGSGGSSSSSSSSSSSGW</sequence>
<dbReference type="AlphaFoldDB" id="A0A2T2X9X8"/>
<dbReference type="EMBL" id="PXYT01000003">
    <property type="protein sequence ID" value="PSR31289.1"/>
    <property type="molecule type" value="Genomic_DNA"/>
</dbReference>
<gene>
    <name evidence="3" type="ORF">C7B43_02665</name>
</gene>
<reference evidence="3 4" key="1">
    <citation type="journal article" date="2014" name="BMC Genomics">
        <title>Comparison of environmental and isolate Sulfobacillus genomes reveals diverse carbon, sulfur, nitrogen, and hydrogen metabolisms.</title>
        <authorList>
            <person name="Justice N.B."/>
            <person name="Norman A."/>
            <person name="Brown C.T."/>
            <person name="Singh A."/>
            <person name="Thomas B.C."/>
            <person name="Banfield J.F."/>
        </authorList>
    </citation>
    <scope>NUCLEOTIDE SEQUENCE [LARGE SCALE GENOMIC DNA]</scope>
    <source>
        <strain evidence="3">AMDSBA1</strain>
    </source>
</reference>
<protein>
    <recommendedName>
        <fullName evidence="5">Lipoprotein with Yx(FWY)xxD motif</fullName>
    </recommendedName>
</protein>
<feature type="region of interest" description="Disordered" evidence="1">
    <location>
        <begin position="175"/>
        <end position="212"/>
    </location>
</feature>
<evidence type="ECO:0000313" key="4">
    <source>
        <dbReference type="Proteomes" id="UP000242699"/>
    </source>
</evidence>
<comment type="caution">
    <text evidence="3">The sequence shown here is derived from an EMBL/GenBank/DDBJ whole genome shotgun (WGS) entry which is preliminary data.</text>
</comment>
<dbReference type="PANTHER" id="PTHR39335">
    <property type="entry name" value="BLL4220 PROTEIN"/>
    <property type="match status" value="1"/>
</dbReference>
<dbReference type="PROSITE" id="PS51257">
    <property type="entry name" value="PROKAR_LIPOPROTEIN"/>
    <property type="match status" value="1"/>
</dbReference>
<accession>A0A2T2X9X8</accession>
<keyword evidence="2" id="KW-0732">Signal</keyword>
<feature type="compositionally biased region" description="Low complexity" evidence="1">
    <location>
        <begin position="177"/>
        <end position="212"/>
    </location>
</feature>
<evidence type="ECO:0000256" key="1">
    <source>
        <dbReference type="SAM" id="MobiDB-lite"/>
    </source>
</evidence>
<dbReference type="Proteomes" id="UP000242699">
    <property type="component" value="Unassembled WGS sequence"/>
</dbReference>
<dbReference type="InterPro" id="IPR005297">
    <property type="entry name" value="Lipoprotein_repeat"/>
</dbReference>